<keyword evidence="1" id="KW-1133">Transmembrane helix</keyword>
<keyword evidence="1" id="KW-0472">Membrane</keyword>
<dbReference type="AlphaFoldDB" id="A0A9C6T9N6"/>
<feature type="transmembrane region" description="Helical" evidence="1">
    <location>
        <begin position="302"/>
        <end position="324"/>
    </location>
</feature>
<feature type="transmembrane region" description="Helical" evidence="1">
    <location>
        <begin position="36"/>
        <end position="59"/>
    </location>
</feature>
<accession>A0A9C6T9N6</accession>
<dbReference type="GeneID" id="127565854"/>
<evidence type="ECO:0000256" key="1">
    <source>
        <dbReference type="SAM" id="Phobius"/>
    </source>
</evidence>
<sequence length="407" mass="46279">MAVDTLKSAPQRIRQIGESLQMLTKEAHREVLRCEYIVICLMVLVAIFSIIWGVSLHMLSGDFYDGIISAKIVFKERNFASMDNRSKEIFLQDLQSVAYEPIVKPESLKTVSPAAETKRPKYKFEHIYESKENAPLLARLVSQQEQQIEERTTTTTAPPTIAPNAEADHKFLATQSIDVHGTRWSRDLGAQFVYGFPVLSEIMAIIWTAMCLIFQTGNKKTSVLPKPWRIVVPSIAIFTLMSLGSTAYTILTNGYLKRLCGNLRENLTNPLAVSCGDAIALLRPFIHEHRVSHDAYLDLFRISYIISMLLWILALLVMLLRYIFAVDFQLVDIDDMFDRRPVELQPIQQVYTEVLQGSPEHCQQRGKTKSEEDYQSAKSRLSDVAMPLIELRAQEQPQTKSHLTTVT</sequence>
<feature type="transmembrane region" description="Helical" evidence="1">
    <location>
        <begin position="235"/>
        <end position="256"/>
    </location>
</feature>
<reference evidence="3" key="1">
    <citation type="submission" date="2025-08" db="UniProtKB">
        <authorList>
            <consortium name="RefSeq"/>
        </authorList>
    </citation>
    <scope>IDENTIFICATION</scope>
    <source>
        <strain evidence="3">15112-1751.03</strain>
        <tissue evidence="3">Whole Adult</tissue>
    </source>
</reference>
<dbReference type="Proteomes" id="UP000515160">
    <property type="component" value="Chromosome 2R"/>
</dbReference>
<keyword evidence="2" id="KW-1185">Reference proteome</keyword>
<dbReference type="RefSeq" id="XP_051862532.1">
    <property type="nucleotide sequence ID" value="XM_052006572.1"/>
</dbReference>
<gene>
    <name evidence="3" type="primary">LOC127565854</name>
</gene>
<feature type="transmembrane region" description="Helical" evidence="1">
    <location>
        <begin position="192"/>
        <end position="215"/>
    </location>
</feature>
<name>A0A9C6T9N6_DROAB</name>
<proteinExistence type="predicted"/>
<keyword evidence="1" id="KW-0812">Transmembrane</keyword>
<evidence type="ECO:0000313" key="2">
    <source>
        <dbReference type="Proteomes" id="UP000515160"/>
    </source>
</evidence>
<protein>
    <submittedName>
        <fullName evidence="3">Uncharacterized protein LOC127565854 isoform X1</fullName>
    </submittedName>
</protein>
<dbReference type="OrthoDB" id="8173371at2759"/>
<organism evidence="2 3">
    <name type="scientific">Drosophila albomicans</name>
    <name type="common">Fruit fly</name>
    <dbReference type="NCBI Taxonomy" id="7291"/>
    <lineage>
        <taxon>Eukaryota</taxon>
        <taxon>Metazoa</taxon>
        <taxon>Ecdysozoa</taxon>
        <taxon>Arthropoda</taxon>
        <taxon>Hexapoda</taxon>
        <taxon>Insecta</taxon>
        <taxon>Pterygota</taxon>
        <taxon>Neoptera</taxon>
        <taxon>Endopterygota</taxon>
        <taxon>Diptera</taxon>
        <taxon>Brachycera</taxon>
        <taxon>Muscomorpha</taxon>
        <taxon>Ephydroidea</taxon>
        <taxon>Drosophilidae</taxon>
        <taxon>Drosophila</taxon>
    </lineage>
</organism>
<evidence type="ECO:0000313" key="3">
    <source>
        <dbReference type="RefSeq" id="XP_051862532.1"/>
    </source>
</evidence>